<proteinExistence type="predicted"/>
<name>A0A8S1LLQ7_9CILI</name>
<comment type="caution">
    <text evidence="1">The sequence shown here is derived from an EMBL/GenBank/DDBJ whole genome shotgun (WGS) entry which is preliminary data.</text>
</comment>
<dbReference type="EMBL" id="CAJJDN010000021">
    <property type="protein sequence ID" value="CAD8066293.1"/>
    <property type="molecule type" value="Genomic_DNA"/>
</dbReference>
<keyword evidence="2" id="KW-1185">Reference proteome</keyword>
<gene>
    <name evidence="1" type="ORF">PSON_ATCC_30995.1.T0210261</name>
</gene>
<dbReference type="AlphaFoldDB" id="A0A8S1LLQ7"/>
<dbReference type="Proteomes" id="UP000692954">
    <property type="component" value="Unassembled WGS sequence"/>
</dbReference>
<protein>
    <submittedName>
        <fullName evidence="1">Uncharacterized protein</fullName>
    </submittedName>
</protein>
<evidence type="ECO:0000313" key="2">
    <source>
        <dbReference type="Proteomes" id="UP000692954"/>
    </source>
</evidence>
<reference evidence="1" key="1">
    <citation type="submission" date="2021-01" db="EMBL/GenBank/DDBJ databases">
        <authorList>
            <consortium name="Genoscope - CEA"/>
            <person name="William W."/>
        </authorList>
    </citation>
    <scope>NUCLEOTIDE SEQUENCE</scope>
</reference>
<evidence type="ECO:0000313" key="1">
    <source>
        <dbReference type="EMBL" id="CAD8066293.1"/>
    </source>
</evidence>
<sequence>MNIIRSQITDFFQTKAQKTQKLMALNQRYLIKREKLSQWRLRQKQQSLQIHKSEVTNLFRLKQKRIKILEEDRILLLLVQILKNYKNRYYNNLKDQETLIIQKEIEQELLERKQQNIVKGKKSQKIGLKNKKFQLQAQIDNGWLFPEVKRKNTIFFTKFYSSNLKCMKYL</sequence>
<accession>A0A8S1LLQ7</accession>
<organism evidence="1 2">
    <name type="scientific">Paramecium sonneborni</name>
    <dbReference type="NCBI Taxonomy" id="65129"/>
    <lineage>
        <taxon>Eukaryota</taxon>
        <taxon>Sar</taxon>
        <taxon>Alveolata</taxon>
        <taxon>Ciliophora</taxon>
        <taxon>Intramacronucleata</taxon>
        <taxon>Oligohymenophorea</taxon>
        <taxon>Peniculida</taxon>
        <taxon>Parameciidae</taxon>
        <taxon>Paramecium</taxon>
    </lineage>
</organism>